<dbReference type="PROSITE" id="PS51257">
    <property type="entry name" value="PROKAR_LIPOPROTEIN"/>
    <property type="match status" value="1"/>
</dbReference>
<sequence>MKIINKLRIVVLSGLITAFFSGCASMQSMSSYARTGDTVSIALGGTEESNALVEVLKKEDIAIIITDSSGNSFPVTLRKLFRVYPDHASQYVYDSWDDGASATSAYTPPLLGQWVAIVELVDPDTGLLPALAIGQAFLSVSSVGQIDQDVLYSNFQFSWENGSLGSIEVEIIAGQGAPSKLNYVEPISYDPVNAIEPLPQIIVAPSDIPLSEFAGGSFTFVYNQADFDTELKAVPANHDPNIQLMSSSIDLGDGTTQINVSILNPRGFLTTNKSVVGVSRIDLGGSSPFRSARFNLIWKKTAATIVTDQNWQNSIQMTSGSYIDLQGNLLVGINPVMKKVR</sequence>
<proteinExistence type="predicted"/>
<protein>
    <recommendedName>
        <fullName evidence="2">Lipoprotein</fullName>
    </recommendedName>
</protein>
<dbReference type="EMBL" id="UOFJ01000323">
    <property type="protein sequence ID" value="VAW68285.1"/>
    <property type="molecule type" value="Genomic_DNA"/>
</dbReference>
<evidence type="ECO:0008006" key="2">
    <source>
        <dbReference type="Google" id="ProtNLM"/>
    </source>
</evidence>
<gene>
    <name evidence="1" type="ORF">MNBD_GAMMA10-1262</name>
</gene>
<accession>A0A3B0XIT1</accession>
<dbReference type="AlphaFoldDB" id="A0A3B0XIT1"/>
<evidence type="ECO:0000313" key="1">
    <source>
        <dbReference type="EMBL" id="VAW68285.1"/>
    </source>
</evidence>
<reference evidence="1" key="1">
    <citation type="submission" date="2018-06" db="EMBL/GenBank/DDBJ databases">
        <authorList>
            <person name="Zhirakovskaya E."/>
        </authorList>
    </citation>
    <scope>NUCLEOTIDE SEQUENCE</scope>
</reference>
<organism evidence="1">
    <name type="scientific">hydrothermal vent metagenome</name>
    <dbReference type="NCBI Taxonomy" id="652676"/>
    <lineage>
        <taxon>unclassified sequences</taxon>
        <taxon>metagenomes</taxon>
        <taxon>ecological metagenomes</taxon>
    </lineage>
</organism>
<name>A0A3B0XIT1_9ZZZZ</name>